<reference evidence="4 5" key="1">
    <citation type="submission" date="2019-02" db="EMBL/GenBank/DDBJ databases">
        <title>Deep-cultivation of Planctomycetes and their phenomic and genomic characterization uncovers novel biology.</title>
        <authorList>
            <person name="Wiegand S."/>
            <person name="Jogler M."/>
            <person name="Boedeker C."/>
            <person name="Pinto D."/>
            <person name="Vollmers J."/>
            <person name="Rivas-Marin E."/>
            <person name="Kohn T."/>
            <person name="Peeters S.H."/>
            <person name="Heuer A."/>
            <person name="Rast P."/>
            <person name="Oberbeckmann S."/>
            <person name="Bunk B."/>
            <person name="Jeske O."/>
            <person name="Meyerdierks A."/>
            <person name="Storesund J.E."/>
            <person name="Kallscheuer N."/>
            <person name="Luecker S."/>
            <person name="Lage O.M."/>
            <person name="Pohl T."/>
            <person name="Merkel B.J."/>
            <person name="Hornburger P."/>
            <person name="Mueller R.-W."/>
            <person name="Bruemmer F."/>
            <person name="Labrenz M."/>
            <person name="Spormann A.M."/>
            <person name="Op Den Camp H."/>
            <person name="Overmann J."/>
            <person name="Amann R."/>
            <person name="Jetten M.S.M."/>
            <person name="Mascher T."/>
            <person name="Medema M.H."/>
            <person name="Devos D.P."/>
            <person name="Kaster A.-K."/>
            <person name="Ovreas L."/>
            <person name="Rohde M."/>
            <person name="Galperin M.Y."/>
            <person name="Jogler C."/>
        </authorList>
    </citation>
    <scope>NUCLEOTIDE SEQUENCE [LARGE SCALE GENOMIC DNA]</scope>
    <source>
        <strain evidence="4 5">Pla22</strain>
    </source>
</reference>
<comment type="caution">
    <text evidence="4">The sequence shown here is derived from an EMBL/GenBank/DDBJ whole genome shotgun (WGS) entry which is preliminary data.</text>
</comment>
<dbReference type="InterPro" id="IPR036909">
    <property type="entry name" value="Cyt_c-like_dom_sf"/>
</dbReference>
<protein>
    <submittedName>
        <fullName evidence="4">Planctomycete cytochrome C</fullName>
    </submittedName>
</protein>
<dbReference type="OrthoDB" id="127107at2"/>
<evidence type="ECO:0000313" key="4">
    <source>
        <dbReference type="EMBL" id="TWT49432.1"/>
    </source>
</evidence>
<accession>A0A5C5WI00</accession>
<proteinExistence type="predicted"/>
<feature type="domain" description="Cytochrome C Planctomycete-type" evidence="3">
    <location>
        <begin position="55"/>
        <end position="113"/>
    </location>
</feature>
<dbReference type="SUPFAM" id="SSF46626">
    <property type="entry name" value="Cytochrome c"/>
    <property type="match status" value="1"/>
</dbReference>
<dbReference type="InterPro" id="IPR011429">
    <property type="entry name" value="Cyt_c_Planctomycete-type"/>
</dbReference>
<dbReference type="Pfam" id="PF07583">
    <property type="entry name" value="PSCyt2"/>
    <property type="match status" value="1"/>
</dbReference>
<keyword evidence="5" id="KW-1185">Reference proteome</keyword>
<dbReference type="GO" id="GO:0009055">
    <property type="term" value="F:electron transfer activity"/>
    <property type="evidence" value="ECO:0007669"/>
    <property type="project" value="InterPro"/>
</dbReference>
<dbReference type="InterPro" id="IPR022655">
    <property type="entry name" value="DUF1553"/>
</dbReference>
<organism evidence="4 5">
    <name type="scientific">Rubripirellula amarantea</name>
    <dbReference type="NCBI Taxonomy" id="2527999"/>
    <lineage>
        <taxon>Bacteria</taxon>
        <taxon>Pseudomonadati</taxon>
        <taxon>Planctomycetota</taxon>
        <taxon>Planctomycetia</taxon>
        <taxon>Pirellulales</taxon>
        <taxon>Pirellulaceae</taxon>
        <taxon>Rubripirellula</taxon>
    </lineage>
</organism>
<name>A0A5C5WI00_9BACT</name>
<evidence type="ECO:0000259" key="1">
    <source>
        <dbReference type="Pfam" id="PF07583"/>
    </source>
</evidence>
<dbReference type="Pfam" id="PF07635">
    <property type="entry name" value="PSCyt1"/>
    <property type="match status" value="1"/>
</dbReference>
<dbReference type="PANTHER" id="PTHR35889">
    <property type="entry name" value="CYCLOINULO-OLIGOSACCHARIDE FRUCTANOTRANSFERASE-RELATED"/>
    <property type="match status" value="1"/>
</dbReference>
<dbReference type="Proteomes" id="UP000316598">
    <property type="component" value="Unassembled WGS sequence"/>
</dbReference>
<feature type="domain" description="DUF1553" evidence="2">
    <location>
        <begin position="533"/>
        <end position="784"/>
    </location>
</feature>
<dbReference type="PANTHER" id="PTHR35889:SF3">
    <property type="entry name" value="F-BOX DOMAIN-CONTAINING PROTEIN"/>
    <property type="match status" value="1"/>
</dbReference>
<dbReference type="AlphaFoldDB" id="A0A5C5WI00"/>
<sequence length="817" mass="92075">MNYLRTTRYSLTLLLTLTYSTLGIGGENAPSTGEPTAEQIRFFETSIRPLLSDHCYECHNDETSEGDLRLDSLSGMLTGGKAGPAVVAGKPQSSLIVTAISYRDSELRMPPEGKLSDQQVADLTRWVEMGAPHPDRGKVKVALPRGTVDLAAGRKHWAFQPLNDSTMPRSDESANTLANPIDAFIGDQLDRNELIPLGRADKRTLIRRATFDLIGLPPTPEEIEAFVADESETAFDVVVDRLLNSPHYGERWGRHWLDVARYADSNGLDENAAHGNAWRYRDYVVQSFNEDKPYDQFVVEQLAGDLLDSGDNSELRHQRLIATGYLLLGPKVLAEADERKMEMDIVDEQIDTIGRGLMGMTLGCARCHTHKFDPIEHADYYALAGIFKSTKTMESFKTVARWNEVLIADSDEMARKNEHERIVTEAKQKIDTRIAAAKRELTPTKGETVPEDIEKRFPEATRSELKELRDQLEQLEASAPEMPTAMAVVDGVVADVAIHIRGSHLTLGETVPRRFPRVFAKDAQPLLPSDSSGRLEFARWLIDEDHPLTARVMVNRIWRWHFGKGLVPTVDNFGLRGEPPTHPELLDWLAVQFIQNDWSIKSMHRLIMLSETYRRSSSFDANNAKVDSDNRYYWRCDVRRLEAEAIRDSLLAVSGTLDRTMGGRLLATPNRELVFNHTSTDTSNYDTRRRSIYVPVIRNHLYDMFQLFDYADASVLSGNRNTSTISPQALFLMNSEFMTSVSNSMAERLSGADVDRDQRIARLFNEAFGRSPTETEVQQANDFLAQFQTEGNEVTPKHAWQALCQAIVSSSEFVYVK</sequence>
<evidence type="ECO:0000259" key="2">
    <source>
        <dbReference type="Pfam" id="PF07587"/>
    </source>
</evidence>
<dbReference type="EMBL" id="SJPI01000003">
    <property type="protein sequence ID" value="TWT49432.1"/>
    <property type="molecule type" value="Genomic_DNA"/>
</dbReference>
<gene>
    <name evidence="4" type="ORF">Pla22_46280</name>
</gene>
<dbReference type="GO" id="GO:0020037">
    <property type="term" value="F:heme binding"/>
    <property type="evidence" value="ECO:0007669"/>
    <property type="project" value="InterPro"/>
</dbReference>
<evidence type="ECO:0000313" key="5">
    <source>
        <dbReference type="Proteomes" id="UP000316598"/>
    </source>
</evidence>
<dbReference type="InterPro" id="IPR011444">
    <property type="entry name" value="DUF1549"/>
</dbReference>
<dbReference type="Pfam" id="PF07587">
    <property type="entry name" value="PSD1"/>
    <property type="match status" value="1"/>
</dbReference>
<feature type="domain" description="DUF1549" evidence="1">
    <location>
        <begin position="180"/>
        <end position="391"/>
    </location>
</feature>
<evidence type="ECO:0000259" key="3">
    <source>
        <dbReference type="Pfam" id="PF07635"/>
    </source>
</evidence>